<dbReference type="AlphaFoldDB" id="A0A644W7H0"/>
<evidence type="ECO:0000256" key="1">
    <source>
        <dbReference type="SAM" id="MobiDB-lite"/>
    </source>
</evidence>
<sequence>MVRRKGAVDPGHLHTEGLHPHRDGPSHVAEAYDAGLFPPQGHSRRSVDLSFEKLLPGTEKSFGQNQHVEERHLGDSLGVPRSDGGNIAGEDSPAGTGVEVDPLGPGPPLLDEFQRGCPGEQLVVNRHGPDDEHFRLRQGIPSVLRIGNENIVAREGSFQRFFQAEKFFSPKHHLHFCSSRPPAVPSFSLSREAKASWLWMLSLLATRMLYQVILSSASRSTATSRRTSSTKRGVL</sequence>
<proteinExistence type="predicted"/>
<dbReference type="EMBL" id="VSSQ01000613">
    <property type="protein sequence ID" value="MPL98532.1"/>
    <property type="molecule type" value="Genomic_DNA"/>
</dbReference>
<organism evidence="2">
    <name type="scientific">bioreactor metagenome</name>
    <dbReference type="NCBI Taxonomy" id="1076179"/>
    <lineage>
        <taxon>unclassified sequences</taxon>
        <taxon>metagenomes</taxon>
        <taxon>ecological metagenomes</taxon>
    </lineage>
</organism>
<feature type="compositionally biased region" description="Basic and acidic residues" evidence="1">
    <location>
        <begin position="11"/>
        <end position="25"/>
    </location>
</feature>
<accession>A0A644W7H0</accession>
<feature type="region of interest" description="Disordered" evidence="1">
    <location>
        <begin position="72"/>
        <end position="108"/>
    </location>
</feature>
<feature type="region of interest" description="Disordered" evidence="1">
    <location>
        <begin position="1"/>
        <end position="29"/>
    </location>
</feature>
<comment type="caution">
    <text evidence="2">The sequence shown here is derived from an EMBL/GenBank/DDBJ whole genome shotgun (WGS) entry which is preliminary data.</text>
</comment>
<gene>
    <name evidence="2" type="ORF">SDC9_44738</name>
</gene>
<protein>
    <submittedName>
        <fullName evidence="2">Uncharacterized protein</fullName>
    </submittedName>
</protein>
<evidence type="ECO:0000313" key="2">
    <source>
        <dbReference type="EMBL" id="MPL98532.1"/>
    </source>
</evidence>
<name>A0A644W7H0_9ZZZZ</name>
<reference evidence="2" key="1">
    <citation type="submission" date="2019-08" db="EMBL/GenBank/DDBJ databases">
        <authorList>
            <person name="Kucharzyk K."/>
            <person name="Murdoch R.W."/>
            <person name="Higgins S."/>
            <person name="Loffler F."/>
        </authorList>
    </citation>
    <scope>NUCLEOTIDE SEQUENCE</scope>
</reference>